<gene>
    <name evidence="1" type="ORF">DFR28_104283</name>
</gene>
<sequence length="132" mass="15295">MTALLRNNGDRSRPESTKFWIPTQKEIAILESNLSILDDQIFSSIWDQGHLALPAIEYYRQYIGIKIKTKKYIYINSVRGSDELGESLKWARERGHENEIFPLHCGNYCWGAIYDPATKEFFDLQIDAYSGT</sequence>
<reference evidence="1 2" key="1">
    <citation type="submission" date="2018-06" db="EMBL/GenBank/DDBJ databases">
        <title>Genomic Encyclopedia of Type Strains, Phase IV (KMG-IV): sequencing the most valuable type-strain genomes for metagenomic binning, comparative biology and taxonomic classification.</title>
        <authorList>
            <person name="Goeker M."/>
        </authorList>
    </citation>
    <scope>NUCLEOTIDE SEQUENCE [LARGE SCALE GENOMIC DNA]</scope>
    <source>
        <strain evidence="1 2">DSM 24032</strain>
    </source>
</reference>
<proteinExistence type="predicted"/>
<keyword evidence="2" id="KW-1185">Reference proteome</keyword>
<name>A0A395JKD7_9GAMM</name>
<dbReference type="Proteomes" id="UP000253083">
    <property type="component" value="Unassembled WGS sequence"/>
</dbReference>
<dbReference type="AlphaFoldDB" id="A0A395JKD7"/>
<evidence type="ECO:0000313" key="1">
    <source>
        <dbReference type="EMBL" id="RBP49352.1"/>
    </source>
</evidence>
<dbReference type="InParanoid" id="A0A395JKD7"/>
<accession>A0A395JKD7</accession>
<comment type="caution">
    <text evidence="1">The sequence shown here is derived from an EMBL/GenBank/DDBJ whole genome shotgun (WGS) entry which is preliminary data.</text>
</comment>
<organism evidence="1 2">
    <name type="scientific">Arenicella xantha</name>
    <dbReference type="NCBI Taxonomy" id="644221"/>
    <lineage>
        <taxon>Bacteria</taxon>
        <taxon>Pseudomonadati</taxon>
        <taxon>Pseudomonadota</taxon>
        <taxon>Gammaproteobacteria</taxon>
        <taxon>Arenicellales</taxon>
        <taxon>Arenicellaceae</taxon>
        <taxon>Arenicella</taxon>
    </lineage>
</organism>
<evidence type="ECO:0000313" key="2">
    <source>
        <dbReference type="Proteomes" id="UP000253083"/>
    </source>
</evidence>
<dbReference type="EMBL" id="QNRT01000004">
    <property type="protein sequence ID" value="RBP49352.1"/>
    <property type="molecule type" value="Genomic_DNA"/>
</dbReference>
<protein>
    <submittedName>
        <fullName evidence="1">Uncharacterized protein</fullName>
    </submittedName>
</protein>